<feature type="region of interest" description="Disordered" evidence="1">
    <location>
        <begin position="126"/>
        <end position="220"/>
    </location>
</feature>
<sequence length="220" mass="23503">MNKLALLALPLFASTGFGTEAEPEANTEAAGAATEGEATAKKEKVEKPKMPSQNGVTRPRPDTLCGRVWAIADEMSAKKQAPVAVADLLVVTDAEGLNAGNVRCEYAAWRKFHGVTGRIMSEKQMAEKAEKEAAKEAKKAEKEAAKKAREEERAAKKAEREAAKAEKEAEKKRKAEERAAAKAEKEAKAAEAKAAKEAEKQKKAEEAAAAKAAKATKDAE</sequence>
<evidence type="ECO:0000313" key="2">
    <source>
        <dbReference type="EMBL" id="QQK88565.1"/>
    </source>
</evidence>
<feature type="compositionally biased region" description="Low complexity" evidence="1">
    <location>
        <begin position="18"/>
        <end position="37"/>
    </location>
</feature>
<proteinExistence type="predicted"/>
<feature type="compositionally biased region" description="Basic and acidic residues" evidence="1">
    <location>
        <begin position="126"/>
        <end position="208"/>
    </location>
</feature>
<dbReference type="EMBL" id="MW423738">
    <property type="protein sequence ID" value="QQK88565.1"/>
    <property type="molecule type" value="Genomic_DNA"/>
</dbReference>
<feature type="compositionally biased region" description="Basic and acidic residues" evidence="1">
    <location>
        <begin position="38"/>
        <end position="49"/>
    </location>
</feature>
<protein>
    <submittedName>
        <fullName evidence="2">Uncharacterized protein</fullName>
    </submittedName>
</protein>
<name>A0A7T6ZMD6_9CAUD</name>
<evidence type="ECO:0000256" key="1">
    <source>
        <dbReference type="SAM" id="MobiDB-lite"/>
    </source>
</evidence>
<accession>A0A7T6ZMD6</accession>
<organism evidence="2">
    <name type="scientific">Vibrio phage PH669</name>
    <dbReference type="NCBI Taxonomy" id="2800823"/>
    <lineage>
        <taxon>Viruses</taxon>
        <taxon>Duplodnaviria</taxon>
        <taxon>Heunggongvirae</taxon>
        <taxon>Uroviricota</taxon>
        <taxon>Caudoviricetes</taxon>
        <taxon>Queuovirinae</taxon>
    </lineage>
</organism>
<feature type="region of interest" description="Disordered" evidence="1">
    <location>
        <begin position="18"/>
        <end position="61"/>
    </location>
</feature>
<reference evidence="2" key="1">
    <citation type="submission" date="2020-12" db="EMBL/GenBank/DDBJ databases">
        <authorList>
            <person name="Hu Z."/>
        </authorList>
    </citation>
    <scope>NUCLEOTIDE SEQUENCE</scope>
</reference>